<reference evidence="3" key="1">
    <citation type="submission" date="2025-08" db="UniProtKB">
        <authorList>
            <consortium name="RefSeq"/>
        </authorList>
    </citation>
    <scope>IDENTIFICATION</scope>
</reference>
<accession>A0A6P6S145</accession>
<feature type="region of interest" description="Disordered" evidence="1">
    <location>
        <begin position="553"/>
        <end position="576"/>
    </location>
</feature>
<dbReference type="PANTHER" id="PTHR46007">
    <property type="entry name" value="MEDIATOR OF RNA POLYMERASE II TRANSCRIPTION SUBUNIT 12"/>
    <property type="match status" value="1"/>
</dbReference>
<feature type="region of interest" description="Disordered" evidence="1">
    <location>
        <begin position="999"/>
        <end position="1054"/>
    </location>
</feature>
<dbReference type="Proteomes" id="UP000515125">
    <property type="component" value="Unplaced"/>
</dbReference>
<sequence length="1977" mass="206296">MSSSSGRTLSCDCSSSRSSRECFFDAFDPIEYGVQAGGKGPHPLARALAGACPPMAYDFEKETDSPEEKQFAAPLEKAVGFTHTLDLRQLEGNFRLSLPQQHDEQQEEPPAVCLQTGRLALLSASVWESGGGPRCNEFVVPLRKECAAVEAAKGAVGVSPERAAASDGLRERGGAAFQGGSNCSNCSCSSAYWCHPSGGGSRCSLVDLVGAVPQQLDANVCGEASELLREPGFAAGRQQQDSCGSNTFAASPMEAPVMSSSSSSSSSSSNRARSAERRHLSVRVQTIDVELGDVSLSRLQLAAFGSIPRKADAFAPAPGAAAWVLAVSSPCLPAGRFALLLRLAYSQRPPLLTSSSVTAGERFALMSASKPAVLQHMHARQMRSSDGKALRVKATLEGDSVELPFAATKAAAALARGGGGGDSSVAFSAAVAGGHRGALRSAAASASPGWHAGAFAAAGDAGNADAAASRSSRPLGFLESILEIPLRGSASHGWVTVVAEGFELHIGSLPVSDKGSFFVGSPPPLAAGGIARLYVPLTHQNAESQASVRLEFTPHQQQQHHQQQQQLRSPDPCEQCGDAETELSGLRLSVDAARVSLLGAWSCGFCLALMEASKSLHGSARMARDAGAALATRGPRRVLTSIRRLLRSAHLGAFQVQIYRLVLLAAPGDTVSRGSSSLQNCRCCCSCCCGSSSSSCTTEAGEEGGGWVIVAAAAASCSVKLTREGQLLAMRSSVEDLRVLAAAAAAAHAPLEQPNQWPRRQAKTAADACSNGELTIYQILCGASGPPKVSEMPRFLPRNALGFGGSWKKAFFFPLPSVGAPGRPFGDAFLPVCHPDRQNGGAGLQRRQPSVQAAAAGPSSQRAALSAAAAASESGAAAAAAAAAAPRRQSLQCLVVIPEVHVLLLPAGAAAKLKRLLADFAAAFREVEASVAAASSCLIETPPGSLSSCASASILSLGTSFAEGPLELSEAGTGVDGGAANAAANGAIAQYSQGASLEEFSSSGRDEGRNGGVRDAGGGRTAAAGLSSSDRDSSDASSVSSDDHGEAFSESSIKSSGSQRTALRKLELWLGRLLPALRLDAEVRKCVALGGALAIPPSPLALVAAGTPAARSDLETGAHKHGRRNAYLVCLPAFTALRLSRLAQSFPSQRYCLVRLAQAQEQVQEHAQEQVPELHGARFVEKGPFVGDSKEHPDCLRPTCIAPSGASYTREGGGEEVTETGYPWMLQQQQEEERQRGGQVQVCVLVSLADLSVHPVVESPITFSFILTSRRKGGLAGQEQQMLPQHQTLQEQQQQKHCECRLEAFLSPVLLLLTAADVFTLRAVARSYLAASAISREAAASRLCCRCKRRTAVQMPSKKASFEVLGAAGSAAAGAAGGALSAETGACAASESLRSGSPWSYGPPEEGGEGDDDALQLAAPEACITWKVSLEGDALQLTAAASPALDALIRLSCTEASGQAVRSSAEPQDTVVSLQLKRVSIQVAEMRGASLVGSCVLHHQQQQPARPWQQQQWHHHQQQQTVLLPLLLPVSVAAALQPCKEPAPSVSVRIDGDVDLKANPKHFPAFKRLATQFADLSASTSSCEALYIHPHLSAEALRLVFAMSPYTPHLPAHATQHRAFGIPYHMSSWSGAYRGAFAPAGTAAAELRQPQQQVLWRHQQPLTEEQRTDTSDSEQEASLGSFAGDATGAADADAAGCCGASVSSLSETEAAQDETNGLSQTSYGVLYDRRQLPSYSLPVYRQDCLWLRNSSCHSLAFRVVGSRGGGSRKWQTGILPPGCEALLKQHQQQLSIHLAVLDAVHPVGRVVYLPALNQGAPLFVDLCPPAQQQQQPLRGGGVVGACASRHASASACAHSLGGISRESTEYDGGPSLAAAPSGSLSLGGPLSEGLRAKEFGDLTVLALQEGGQRIVDVGCPLRVRSLLKLPVELIFLAETDSTAVRLLLTAALKSAARIAWLSASHARLGVTERMHVGLVAS</sequence>
<dbReference type="RefSeq" id="XP_026193901.1">
    <property type="nucleotide sequence ID" value="XM_026338116.1"/>
</dbReference>
<dbReference type="PANTHER" id="PTHR46007:SF11">
    <property type="entry name" value="MEDIATOR OF RNA POLYMERASE II TRANSCRIPTION SUBUNIT 12"/>
    <property type="match status" value="1"/>
</dbReference>
<dbReference type="GeneID" id="34624648"/>
<feature type="compositionally biased region" description="Low complexity" evidence="1">
    <location>
        <begin position="259"/>
        <end position="269"/>
    </location>
</feature>
<dbReference type="GO" id="GO:0003713">
    <property type="term" value="F:transcription coactivator activity"/>
    <property type="evidence" value="ECO:0007669"/>
    <property type="project" value="TreeGrafter"/>
</dbReference>
<evidence type="ECO:0000313" key="3">
    <source>
        <dbReference type="RefSeq" id="XP_026193901.1"/>
    </source>
</evidence>
<dbReference type="InterPro" id="IPR051647">
    <property type="entry name" value="Mediator_comp_sub12"/>
</dbReference>
<name>A0A6P6S145_9EIME</name>
<feature type="compositionally biased region" description="Low complexity" evidence="1">
    <location>
        <begin position="1395"/>
        <end position="1404"/>
    </location>
</feature>
<feature type="compositionally biased region" description="Gly residues" evidence="1">
    <location>
        <begin position="1010"/>
        <end position="1020"/>
    </location>
</feature>
<dbReference type="OrthoDB" id="349496at2759"/>
<organism evidence="2 3">
    <name type="scientific">Cyclospora cayetanensis</name>
    <dbReference type="NCBI Taxonomy" id="88456"/>
    <lineage>
        <taxon>Eukaryota</taxon>
        <taxon>Sar</taxon>
        <taxon>Alveolata</taxon>
        <taxon>Apicomplexa</taxon>
        <taxon>Conoidasida</taxon>
        <taxon>Coccidia</taxon>
        <taxon>Eucoccidiorida</taxon>
        <taxon>Eimeriorina</taxon>
        <taxon>Eimeriidae</taxon>
        <taxon>Cyclospora</taxon>
    </lineage>
</organism>
<protein>
    <submittedName>
        <fullName evidence="3">LOW QUALITY PROTEIN: uncharacterized protein LOC34624648</fullName>
    </submittedName>
</protein>
<evidence type="ECO:0000256" key="1">
    <source>
        <dbReference type="SAM" id="MobiDB-lite"/>
    </source>
</evidence>
<feature type="compositionally biased region" description="Low complexity" evidence="1">
    <location>
        <begin position="555"/>
        <end position="566"/>
    </location>
</feature>
<gene>
    <name evidence="3" type="primary">LOC34624648</name>
</gene>
<dbReference type="GO" id="GO:0016592">
    <property type="term" value="C:mediator complex"/>
    <property type="evidence" value="ECO:0007669"/>
    <property type="project" value="TreeGrafter"/>
</dbReference>
<feature type="region of interest" description="Disordered" evidence="1">
    <location>
        <begin position="1391"/>
        <end position="1411"/>
    </location>
</feature>
<proteinExistence type="predicted"/>
<feature type="region of interest" description="Disordered" evidence="1">
    <location>
        <begin position="254"/>
        <end position="277"/>
    </location>
</feature>
<dbReference type="GO" id="GO:0045944">
    <property type="term" value="P:positive regulation of transcription by RNA polymerase II"/>
    <property type="evidence" value="ECO:0007669"/>
    <property type="project" value="TreeGrafter"/>
</dbReference>
<keyword evidence="2" id="KW-1185">Reference proteome</keyword>
<evidence type="ECO:0000313" key="2">
    <source>
        <dbReference type="Proteomes" id="UP000515125"/>
    </source>
</evidence>